<keyword evidence="4" id="KW-1185">Reference proteome</keyword>
<gene>
    <name evidence="3" type="primary">ccdc66</name>
</gene>
<feature type="region of interest" description="Disordered" evidence="2">
    <location>
        <begin position="417"/>
        <end position="443"/>
    </location>
</feature>
<dbReference type="GO" id="GO:0005874">
    <property type="term" value="C:microtubule"/>
    <property type="evidence" value="ECO:0007669"/>
    <property type="project" value="TreeGrafter"/>
</dbReference>
<reference evidence="3" key="2">
    <citation type="submission" date="2025-09" db="UniProtKB">
        <authorList>
            <consortium name="Ensembl"/>
        </authorList>
    </citation>
    <scope>IDENTIFICATION</scope>
</reference>
<organism evidence="3 4">
    <name type="scientific">Denticeps clupeoides</name>
    <name type="common">denticle herring</name>
    <dbReference type="NCBI Taxonomy" id="299321"/>
    <lineage>
        <taxon>Eukaryota</taxon>
        <taxon>Metazoa</taxon>
        <taxon>Chordata</taxon>
        <taxon>Craniata</taxon>
        <taxon>Vertebrata</taxon>
        <taxon>Euteleostomi</taxon>
        <taxon>Actinopterygii</taxon>
        <taxon>Neopterygii</taxon>
        <taxon>Teleostei</taxon>
        <taxon>Clupei</taxon>
        <taxon>Clupeiformes</taxon>
        <taxon>Denticipitoidei</taxon>
        <taxon>Denticipitidae</taxon>
        <taxon>Denticeps</taxon>
    </lineage>
</organism>
<reference evidence="3" key="1">
    <citation type="submission" date="2025-08" db="UniProtKB">
        <authorList>
            <consortium name="Ensembl"/>
        </authorList>
    </citation>
    <scope>IDENTIFICATION</scope>
</reference>
<feature type="compositionally biased region" description="Polar residues" evidence="2">
    <location>
        <begin position="556"/>
        <end position="571"/>
    </location>
</feature>
<dbReference type="GO" id="GO:0005929">
    <property type="term" value="C:cilium"/>
    <property type="evidence" value="ECO:0007669"/>
    <property type="project" value="TreeGrafter"/>
</dbReference>
<feature type="coiled-coil region" evidence="1">
    <location>
        <begin position="351"/>
        <end position="378"/>
    </location>
</feature>
<dbReference type="GeneTree" id="ENSGT01120000277826"/>
<evidence type="ECO:0008006" key="5">
    <source>
        <dbReference type="Google" id="ProtNLM"/>
    </source>
</evidence>
<accession>A0AAY4C510</accession>
<dbReference type="AlphaFoldDB" id="A0AAY4C510"/>
<feature type="region of interest" description="Disordered" evidence="2">
    <location>
        <begin position="550"/>
        <end position="571"/>
    </location>
</feature>
<dbReference type="PANTHER" id="PTHR22736:SF2">
    <property type="entry name" value="COILED-COIL DOMAIN-CONTAINING PROTEIN 66"/>
    <property type="match status" value="1"/>
</dbReference>
<dbReference type="PANTHER" id="PTHR22736">
    <property type="entry name" value="COILED-COIL DOMAIN-CONTAINING PROTEIN 66"/>
    <property type="match status" value="1"/>
</dbReference>
<dbReference type="GO" id="GO:0008017">
    <property type="term" value="F:microtubule binding"/>
    <property type="evidence" value="ECO:0007669"/>
    <property type="project" value="TreeGrafter"/>
</dbReference>
<dbReference type="Proteomes" id="UP000694580">
    <property type="component" value="Unplaced"/>
</dbReference>
<dbReference type="InterPro" id="IPR039183">
    <property type="entry name" value="CCD66"/>
</dbReference>
<feature type="compositionally biased region" description="Basic and acidic residues" evidence="2">
    <location>
        <begin position="657"/>
        <end position="671"/>
    </location>
</feature>
<feature type="region of interest" description="Disordered" evidence="2">
    <location>
        <begin position="607"/>
        <end position="702"/>
    </location>
</feature>
<sequence>MISIYSAVLILERWIKTADLHTMPSDRDDVTHSNRDAGGKMSKQRSIKIKRPRSDLDHEYRNSPKVKPQKTITNFKQTVKEPSEKKSHKVHVGHPAVLREKVSDAASLRYKDGVTSLGLGKTKASAGFAQSAEMVHTAPQSKNATTVKSTPQKTKKNVVCMTQEQLQQILNSIKPAAGPVVDDSSFIQTKNSTVPGFGLQSEITNDSEAEASLTDFTVRRSWNKEEKEEIAPQPSSLKGLFSTLGERELHKEALALKKAQWKMELDEQVSQKQKTSCNCGKHTMDSVTKKSAEEKNEQTCWGVNGANSQIPFRRYQKDVPLALCSAFILGEAAPVEEIITAERKKRHMLWLQELKLQKEEVEQRHLQEKLQHRQEKNQELQVHPAPAAEFQMCSSTEGVCGCRQRQVSTIPLLISQRETEESRRWEGGQVKQGTADQLDEGQRQEDIEVAQHPMEEVQSEKEERQHFPVEEQRAESEKGLLIKPQARPINQDSLKMRLLKEAIHQESPTRSTQELTTAQTDDLGSSATVSSLRHTAVQTDQTLVSLSRTSLRHPAPSSTANIIPDPTNSSTEHQPALYVKMAQWASQHQFNIRRSGLAEDTFETKLGLDKRPGWNSQRARKPFTPATEPNRLHRQKQKQRADRTPPFKTSAKQNKPTRTDKLTEKMDRSDMDPSSLADEAKIGKHPSTVPGLTPVQASQHQVPRTDMSLEYVPYIRTEDVYLTPLPPLSSPLTPLTQEDLEKRIKSGGTSRLESPVLQSHRLPNPKLLKNQERHQAVLKGLAELRQGLLQKKNELGANQAFLQL</sequence>
<feature type="compositionally biased region" description="Basic and acidic residues" evidence="2">
    <location>
        <begin position="417"/>
        <end position="426"/>
    </location>
</feature>
<proteinExistence type="predicted"/>
<evidence type="ECO:0000313" key="4">
    <source>
        <dbReference type="Proteomes" id="UP000694580"/>
    </source>
</evidence>
<feature type="compositionally biased region" description="Basic and acidic residues" evidence="2">
    <location>
        <begin position="23"/>
        <end position="38"/>
    </location>
</feature>
<feature type="region of interest" description="Disordered" evidence="2">
    <location>
        <begin position="23"/>
        <end position="50"/>
    </location>
</feature>
<dbReference type="GO" id="GO:0060271">
    <property type="term" value="P:cilium assembly"/>
    <property type="evidence" value="ECO:0007669"/>
    <property type="project" value="TreeGrafter"/>
</dbReference>
<evidence type="ECO:0000256" key="2">
    <source>
        <dbReference type="SAM" id="MobiDB-lite"/>
    </source>
</evidence>
<evidence type="ECO:0000313" key="3">
    <source>
        <dbReference type="Ensembl" id="ENSDCDP00010028260.1"/>
    </source>
</evidence>
<dbReference type="Ensembl" id="ENSDCDT00010034994.1">
    <property type="protein sequence ID" value="ENSDCDP00010028260.1"/>
    <property type="gene ID" value="ENSDCDG00010017907.1"/>
</dbReference>
<keyword evidence="1" id="KW-0175">Coiled coil</keyword>
<evidence type="ECO:0000256" key="1">
    <source>
        <dbReference type="SAM" id="Coils"/>
    </source>
</evidence>
<name>A0AAY4C510_9TELE</name>
<protein>
    <recommendedName>
        <fullName evidence="5">Coiled-coil domain-containing protein 66</fullName>
    </recommendedName>
</protein>